<comment type="caution">
    <text evidence="3">The sequence shown here is derived from an EMBL/GenBank/DDBJ whole genome shotgun (WGS) entry which is preliminary data.</text>
</comment>
<dbReference type="SUPFAM" id="SSF55277">
    <property type="entry name" value="GYF domain"/>
    <property type="match status" value="1"/>
</dbReference>
<dbReference type="SMART" id="SM00444">
    <property type="entry name" value="GYF"/>
    <property type="match status" value="1"/>
</dbReference>
<evidence type="ECO:0000256" key="1">
    <source>
        <dbReference type="SAM" id="MobiDB-lite"/>
    </source>
</evidence>
<dbReference type="PROSITE" id="PS50829">
    <property type="entry name" value="GYF"/>
    <property type="match status" value="1"/>
</dbReference>
<sequence length="235" mass="26694">MVELLDQKILLNTPAERRRLLEEVPEIVPDTEYREKETELQVAASNSSQEIRAHEACVSGGVTPDPALYYQMDDTQDDSPTQAMNIDQDECDHSRQVAMTRINEAEVIDLTSDDEEDPRTVQHKPEGKVMHDPTPWAMDGILQPEQRQPAHAAMNGIVPPEQHKPARAATNGVSPWTLQWHYIDPQGDTRGPFSLVHLLHWKRGGFFDEGFRVWRTGQTSEQAILLRDALLHLHL</sequence>
<evidence type="ECO:0000313" key="3">
    <source>
        <dbReference type="EMBL" id="PWZ31929.1"/>
    </source>
</evidence>
<dbReference type="OrthoDB" id="1870062at2759"/>
<accession>A0A3L6FFN7</accession>
<dbReference type="InterPro" id="IPR003169">
    <property type="entry name" value="GYF"/>
</dbReference>
<feature type="compositionally biased region" description="Basic and acidic residues" evidence="1">
    <location>
        <begin position="118"/>
        <end position="131"/>
    </location>
</feature>
<protein>
    <recommendedName>
        <fullName evidence="2">GYF domain-containing protein</fullName>
    </recommendedName>
</protein>
<feature type="region of interest" description="Disordered" evidence="1">
    <location>
        <begin position="112"/>
        <end position="134"/>
    </location>
</feature>
<evidence type="ECO:0000259" key="2">
    <source>
        <dbReference type="PROSITE" id="PS50829"/>
    </source>
</evidence>
<reference evidence="3 4" key="1">
    <citation type="journal article" date="2018" name="Nat. Genet.">
        <title>Extensive intraspecific gene order and gene structural variations between Mo17 and other maize genomes.</title>
        <authorList>
            <person name="Sun S."/>
            <person name="Zhou Y."/>
            <person name="Chen J."/>
            <person name="Shi J."/>
            <person name="Zhao H."/>
            <person name="Zhao H."/>
            <person name="Song W."/>
            <person name="Zhang M."/>
            <person name="Cui Y."/>
            <person name="Dong X."/>
            <person name="Liu H."/>
            <person name="Ma X."/>
            <person name="Jiao Y."/>
            <person name="Wang B."/>
            <person name="Wei X."/>
            <person name="Stein J.C."/>
            <person name="Glaubitz J.C."/>
            <person name="Lu F."/>
            <person name="Yu G."/>
            <person name="Liang C."/>
            <person name="Fengler K."/>
            <person name="Li B."/>
            <person name="Rafalski A."/>
            <person name="Schnable P.S."/>
            <person name="Ware D.H."/>
            <person name="Buckler E.S."/>
            <person name="Lai J."/>
        </authorList>
    </citation>
    <scope>NUCLEOTIDE SEQUENCE [LARGE SCALE GENOMIC DNA]</scope>
    <source>
        <strain evidence="4">cv. Missouri 17</strain>
        <tissue evidence="3">Seedling</tissue>
    </source>
</reference>
<proteinExistence type="predicted"/>
<dbReference type="Proteomes" id="UP000251960">
    <property type="component" value="Chromosome 3"/>
</dbReference>
<dbReference type="AlphaFoldDB" id="A0A3L6FFN7"/>
<dbReference type="Gene3D" id="3.30.1490.40">
    <property type="match status" value="1"/>
</dbReference>
<feature type="domain" description="GYF" evidence="2">
    <location>
        <begin position="177"/>
        <end position="231"/>
    </location>
</feature>
<dbReference type="EMBL" id="NCVQ01000004">
    <property type="protein sequence ID" value="PWZ31929.1"/>
    <property type="molecule type" value="Genomic_DNA"/>
</dbReference>
<evidence type="ECO:0000313" key="4">
    <source>
        <dbReference type="Proteomes" id="UP000251960"/>
    </source>
</evidence>
<dbReference type="PANTHER" id="PTHR46851:SF21">
    <property type="entry name" value="OS01G0884500 PROTEIN"/>
    <property type="match status" value="1"/>
</dbReference>
<dbReference type="Pfam" id="PF02213">
    <property type="entry name" value="GYF"/>
    <property type="match status" value="1"/>
</dbReference>
<dbReference type="InterPro" id="IPR045894">
    <property type="entry name" value="At5g08430-like"/>
</dbReference>
<name>A0A3L6FFN7_MAIZE</name>
<organism evidence="3 4">
    <name type="scientific">Zea mays</name>
    <name type="common">Maize</name>
    <dbReference type="NCBI Taxonomy" id="4577"/>
    <lineage>
        <taxon>Eukaryota</taxon>
        <taxon>Viridiplantae</taxon>
        <taxon>Streptophyta</taxon>
        <taxon>Embryophyta</taxon>
        <taxon>Tracheophyta</taxon>
        <taxon>Spermatophyta</taxon>
        <taxon>Magnoliopsida</taxon>
        <taxon>Liliopsida</taxon>
        <taxon>Poales</taxon>
        <taxon>Poaceae</taxon>
        <taxon>PACMAD clade</taxon>
        <taxon>Panicoideae</taxon>
        <taxon>Andropogonodae</taxon>
        <taxon>Andropogoneae</taxon>
        <taxon>Tripsacinae</taxon>
        <taxon>Zea</taxon>
    </lineage>
</organism>
<dbReference type="InterPro" id="IPR035445">
    <property type="entry name" value="GYF-like_dom_sf"/>
</dbReference>
<gene>
    <name evidence="3" type="ORF">Zm00014a_023168</name>
</gene>
<dbReference type="PANTHER" id="PTHR46851">
    <property type="entry name" value="OS01G0884500 PROTEIN"/>
    <property type="match status" value="1"/>
</dbReference>